<protein>
    <submittedName>
        <fullName evidence="2">Phage portal protein, SPP1 family</fullName>
    </submittedName>
</protein>
<dbReference type="EMBL" id="CP009637">
    <property type="protein sequence ID" value="AJI08603.1"/>
    <property type="molecule type" value="Genomic_DNA"/>
</dbReference>
<dbReference type="InterPro" id="IPR021145">
    <property type="entry name" value="Portal_protein_SPP1_Gp6-like"/>
</dbReference>
<feature type="region of interest" description="Disordered" evidence="1">
    <location>
        <begin position="446"/>
        <end position="497"/>
    </location>
</feature>
<evidence type="ECO:0000256" key="1">
    <source>
        <dbReference type="SAM" id="MobiDB-lite"/>
    </source>
</evidence>
<dbReference type="Pfam" id="PF05133">
    <property type="entry name" value="SPP1_portal"/>
    <property type="match status" value="1"/>
</dbReference>
<gene>
    <name evidence="2" type="ORF">AK40_6305</name>
</gene>
<dbReference type="InterPro" id="IPR006428">
    <property type="entry name" value="Portal_SPP1-type"/>
</dbReference>
<accession>A0AAN0SS06</accession>
<dbReference type="Proteomes" id="UP000031861">
    <property type="component" value="Plasmid pBFI_5"/>
</dbReference>
<geneLocation type="plasmid" evidence="2 3">
    <name>pBFI_5</name>
</geneLocation>
<reference evidence="2 3" key="1">
    <citation type="journal article" date="2015" name="Genome Announc.">
        <title>Complete genome sequences for 35 biothreat assay-relevant bacillus species.</title>
        <authorList>
            <person name="Johnson S.L."/>
            <person name="Daligault H.E."/>
            <person name="Davenport K.W."/>
            <person name="Jaissle J."/>
            <person name="Frey K.G."/>
            <person name="Ladner J.T."/>
            <person name="Broomall S.M."/>
            <person name="Bishop-Lilly K.A."/>
            <person name="Bruce D.C."/>
            <person name="Gibbons H.S."/>
            <person name="Coyne S.R."/>
            <person name="Lo C.C."/>
            <person name="Meincke L."/>
            <person name="Munk A.C."/>
            <person name="Koroleva G.I."/>
            <person name="Rosenzweig C.N."/>
            <person name="Palacios G.F."/>
            <person name="Redden C.L."/>
            <person name="Minogue T.D."/>
            <person name="Chain P.S."/>
        </authorList>
    </citation>
    <scope>NUCLEOTIDE SEQUENCE [LARGE SCALE GENOMIC DNA]</scope>
    <source>
        <strain evidence="2 3">03BB108</strain>
    </source>
</reference>
<organism evidence="2 3">
    <name type="scientific">Bacillus cereus 03BB108</name>
    <dbReference type="NCBI Taxonomy" id="451709"/>
    <lineage>
        <taxon>Bacteria</taxon>
        <taxon>Bacillati</taxon>
        <taxon>Bacillota</taxon>
        <taxon>Bacilli</taxon>
        <taxon>Bacillales</taxon>
        <taxon>Bacillaceae</taxon>
        <taxon>Bacillus</taxon>
        <taxon>Bacillus cereus group</taxon>
    </lineage>
</organism>
<feature type="compositionally biased region" description="Basic and acidic residues" evidence="1">
    <location>
        <begin position="447"/>
        <end position="459"/>
    </location>
</feature>
<sequence>MRSELYANNNGIKFTTMQEKKHLYKIRNNAFDPNEFIKDFIDIRNERLRKYKQYTTEKNAIDNREKPDSDLIKVWNKIHNSFFNLIVDQKVGYVFGNPISYQIEEEVSENEREWVKEYLYNQDVFLKDIETGTQQAACGVSYRLLDIQTQLIPSVVETVASLKNVNSWDAYVLGHKEAAIVLSEDYTEKGHTQILTLYTKDVIVEYHSAANEINEMTEFKIAGEINNLLGIVPVFEFRNNQEMHSDFETVEDLNDAYDRMISSGADEVEQFRLAYMLITGVDIEEDEAKALFKKETGILNIRNPEGKAEFLTKMMPKDFFEYFVGMLEKNIFRFSKSVDVNDEAFAGGNESGEARKWKLIALEFKANLTESWFEKGLRDMFEGIVAYMRIKLGMNSIVSSNIYADFTRTLPVDLGYLADTLTKLTTILSERTVLGMIPAIDDVDAEMEQKQREREEKMNEMNSFGDFGQVNPNDAEQTGEVLDKEKETDNKGSGQTR</sequence>
<dbReference type="RefSeq" id="WP_001996425.1">
    <property type="nucleotide sequence ID" value="NZ_CP009637.1"/>
</dbReference>
<keyword evidence="2" id="KW-0614">Plasmid</keyword>
<name>A0AAN0SS06_BACCE</name>
<evidence type="ECO:0000313" key="2">
    <source>
        <dbReference type="EMBL" id="AJI08603.1"/>
    </source>
</evidence>
<evidence type="ECO:0000313" key="3">
    <source>
        <dbReference type="Proteomes" id="UP000031861"/>
    </source>
</evidence>
<dbReference type="NCBIfam" id="TIGR01538">
    <property type="entry name" value="portal_SPP1"/>
    <property type="match status" value="1"/>
</dbReference>
<feature type="compositionally biased region" description="Basic and acidic residues" evidence="1">
    <location>
        <begin position="481"/>
        <end position="490"/>
    </location>
</feature>
<dbReference type="AlphaFoldDB" id="A0AAN0SS06"/>
<proteinExistence type="predicted"/>